<evidence type="ECO:0000313" key="1">
    <source>
        <dbReference type="EMBL" id="KKM60844.1"/>
    </source>
</evidence>
<reference evidence="1" key="1">
    <citation type="journal article" date="2015" name="Nature">
        <title>Complex archaea that bridge the gap between prokaryotes and eukaryotes.</title>
        <authorList>
            <person name="Spang A."/>
            <person name="Saw J.H."/>
            <person name="Jorgensen S.L."/>
            <person name="Zaremba-Niedzwiedzka K."/>
            <person name="Martijn J."/>
            <person name="Lind A.E."/>
            <person name="van Eijk R."/>
            <person name="Schleper C."/>
            <person name="Guy L."/>
            <person name="Ettema T.J."/>
        </authorList>
    </citation>
    <scope>NUCLEOTIDE SEQUENCE</scope>
</reference>
<sequence length="66" mass="7700">MIFVLYIPVDVNTASDIIEQYKVNLTVTHLRIVSRYQEPIELDKSTAEIDLYLHIPAETTFEVPRH</sequence>
<dbReference type="AlphaFoldDB" id="A0A0F9IU19"/>
<proteinExistence type="predicted"/>
<comment type="caution">
    <text evidence="1">The sequence shown here is derived from an EMBL/GenBank/DDBJ whole genome shotgun (WGS) entry which is preliminary data.</text>
</comment>
<organism evidence="1">
    <name type="scientific">marine sediment metagenome</name>
    <dbReference type="NCBI Taxonomy" id="412755"/>
    <lineage>
        <taxon>unclassified sequences</taxon>
        <taxon>metagenomes</taxon>
        <taxon>ecological metagenomes</taxon>
    </lineage>
</organism>
<accession>A0A0F9IU19</accession>
<dbReference type="EMBL" id="LAZR01011598">
    <property type="protein sequence ID" value="KKM60844.1"/>
    <property type="molecule type" value="Genomic_DNA"/>
</dbReference>
<gene>
    <name evidence="1" type="ORF">LCGC14_1537700</name>
</gene>
<name>A0A0F9IU19_9ZZZZ</name>
<protein>
    <submittedName>
        <fullName evidence="1">Uncharacterized protein</fullName>
    </submittedName>
</protein>